<proteinExistence type="inferred from homology"/>
<dbReference type="STRING" id="215637.A0A4P9ZMH5"/>
<sequence length="570" mass="62010">MSGFGSSIMTELASLSSEARRKYPEIKEASERVILLIRSSKNKPPADLALELAHSADTILPFTLACTTKQVKLITIAMGCMQRLTTHSAIPADSIATILTTLNDVVSLGVEIQLRILQLLMPLLSNYESVHGPVLAQALKLCFKLQESKVGVVNNTAAATLRQLVILVFEKVGREDEALPPTLTVSQSESPDPGLSSSARDALAVFQDLCLLTGGLSPQFIDIVGLARTFGLELMESVLTYHSSVFRRHRPFAALLRDHMCPVVIKLFSDSSDFPSYMRLMRLFFISIKQLRTLIPVECEIYITMLIRLLDPDYPMWQRVLAMEVFRGMCGDGELLRFLYSEYDLRERAKPVYADFIAALGRIATEKPNSIGIANGSAATPQPTGTALTTAAEAPGGNGPEGSDSVDPSVLSRSLALVRVQCLDQLDKVEPPPIPDSYLFYLSMMCLTGVVDKLAATTLPLVTQSLPLAASGASPVPEPLSDPTVPVLTRGLNLDQHAHGALLRTVRGMTDAAWPALLAAFSFYLTTRLDDELFRQLMTAYQHLTNLSGALGLGTPRDALLTSLCKHCLP</sequence>
<dbReference type="Proteomes" id="UP000268162">
    <property type="component" value="Unassembled WGS sequence"/>
</dbReference>
<evidence type="ECO:0000256" key="4">
    <source>
        <dbReference type="SAM" id="MobiDB-lite"/>
    </source>
</evidence>
<dbReference type="Pfam" id="PF16213">
    <property type="entry name" value="DCB"/>
    <property type="match status" value="1"/>
</dbReference>
<dbReference type="InterPro" id="IPR032629">
    <property type="entry name" value="DCB_dom"/>
</dbReference>
<evidence type="ECO:0000256" key="3">
    <source>
        <dbReference type="ARBA" id="ARBA00022927"/>
    </source>
</evidence>
<organism evidence="7 8">
    <name type="scientific">Dimargaris cristalligena</name>
    <dbReference type="NCBI Taxonomy" id="215637"/>
    <lineage>
        <taxon>Eukaryota</taxon>
        <taxon>Fungi</taxon>
        <taxon>Fungi incertae sedis</taxon>
        <taxon>Zoopagomycota</taxon>
        <taxon>Kickxellomycotina</taxon>
        <taxon>Dimargaritomycetes</taxon>
        <taxon>Dimargaritales</taxon>
        <taxon>Dimargaritaceae</taxon>
        <taxon>Dimargaris</taxon>
    </lineage>
</organism>
<evidence type="ECO:0000256" key="2">
    <source>
        <dbReference type="ARBA" id="ARBA00022448"/>
    </source>
</evidence>
<dbReference type="EMBL" id="ML003563">
    <property type="protein sequence ID" value="RKP33781.1"/>
    <property type="molecule type" value="Genomic_DNA"/>
</dbReference>
<evidence type="ECO:0000313" key="8">
    <source>
        <dbReference type="Proteomes" id="UP000268162"/>
    </source>
</evidence>
<evidence type="ECO:0000259" key="6">
    <source>
        <dbReference type="Pfam" id="PF16213"/>
    </source>
</evidence>
<feature type="region of interest" description="Disordered" evidence="4">
    <location>
        <begin position="374"/>
        <end position="408"/>
    </location>
</feature>
<dbReference type="SUPFAM" id="SSF48371">
    <property type="entry name" value="ARM repeat"/>
    <property type="match status" value="1"/>
</dbReference>
<feature type="compositionally biased region" description="Polar residues" evidence="4">
    <location>
        <begin position="377"/>
        <end position="389"/>
    </location>
</feature>
<name>A0A4P9ZMH5_9FUNG</name>
<keyword evidence="2" id="KW-0813">Transport</keyword>
<dbReference type="InterPro" id="IPR016024">
    <property type="entry name" value="ARM-type_fold"/>
</dbReference>
<reference evidence="8" key="1">
    <citation type="journal article" date="2018" name="Nat. Microbiol.">
        <title>Leveraging single-cell genomics to expand the fungal tree of life.</title>
        <authorList>
            <person name="Ahrendt S.R."/>
            <person name="Quandt C.A."/>
            <person name="Ciobanu D."/>
            <person name="Clum A."/>
            <person name="Salamov A."/>
            <person name="Andreopoulos B."/>
            <person name="Cheng J.F."/>
            <person name="Woyke T."/>
            <person name="Pelin A."/>
            <person name="Henrissat B."/>
            <person name="Reynolds N.K."/>
            <person name="Benny G.L."/>
            <person name="Smith M.E."/>
            <person name="James T.Y."/>
            <person name="Grigoriev I.V."/>
        </authorList>
    </citation>
    <scope>NUCLEOTIDE SEQUENCE [LARGE SCALE GENOMIC DNA]</scope>
    <source>
        <strain evidence="8">RSA 468</strain>
    </source>
</reference>
<dbReference type="GO" id="GO:0015031">
    <property type="term" value="P:protein transport"/>
    <property type="evidence" value="ECO:0007669"/>
    <property type="project" value="UniProtKB-KW"/>
</dbReference>
<evidence type="ECO:0000256" key="1">
    <source>
        <dbReference type="ARBA" id="ARBA00008144"/>
    </source>
</evidence>
<keyword evidence="3" id="KW-0653">Protein transport</keyword>
<keyword evidence="8" id="KW-1185">Reference proteome</keyword>
<feature type="non-terminal residue" evidence="7">
    <location>
        <position position="570"/>
    </location>
</feature>
<feature type="domain" description="Mon2/Sec7/BIG1-like dimerisation and cyclophilin-binding" evidence="6">
    <location>
        <begin position="6"/>
        <end position="176"/>
    </location>
</feature>
<dbReference type="Pfam" id="PF12783">
    <property type="entry name" value="Sec7-like_HUS"/>
    <property type="match status" value="1"/>
</dbReference>
<gene>
    <name evidence="7" type="ORF">BJ085DRAFT_22282</name>
</gene>
<dbReference type="InterPro" id="IPR032691">
    <property type="entry name" value="Mon2/Sec7/BIG1-like_HUS"/>
</dbReference>
<feature type="domain" description="Mon2/Sec7/BIG1-like HUS" evidence="5">
    <location>
        <begin position="199"/>
        <end position="351"/>
    </location>
</feature>
<accession>A0A4P9ZMH5</accession>
<dbReference type="PANTHER" id="PTHR10663">
    <property type="entry name" value="GUANYL-NUCLEOTIDE EXCHANGE FACTOR"/>
    <property type="match status" value="1"/>
</dbReference>
<dbReference type="PANTHER" id="PTHR10663:SF333">
    <property type="entry name" value="PROTEIN MON2 HOMOLOG"/>
    <property type="match status" value="1"/>
</dbReference>
<evidence type="ECO:0000313" key="7">
    <source>
        <dbReference type="EMBL" id="RKP33781.1"/>
    </source>
</evidence>
<dbReference type="GO" id="GO:0005794">
    <property type="term" value="C:Golgi apparatus"/>
    <property type="evidence" value="ECO:0007669"/>
    <property type="project" value="UniProtKB-ARBA"/>
</dbReference>
<comment type="similarity">
    <text evidence="1">Belongs to the MON2 family.</text>
</comment>
<dbReference type="AlphaFoldDB" id="A0A4P9ZMH5"/>
<protein>
    <submittedName>
        <fullName evidence="7">Guanine nucleotide exchange factor in Golgi transport N-terminal-domain-containing protein</fullName>
    </submittedName>
</protein>
<evidence type="ECO:0000259" key="5">
    <source>
        <dbReference type="Pfam" id="PF12783"/>
    </source>
</evidence>